<dbReference type="GO" id="GO:0000124">
    <property type="term" value="C:SAGA complex"/>
    <property type="evidence" value="ECO:0007669"/>
    <property type="project" value="InterPro"/>
</dbReference>
<dbReference type="GO" id="GO:0031048">
    <property type="term" value="P:regulatory ncRNA-mediated heterochromatin formation"/>
    <property type="evidence" value="ECO:0007669"/>
    <property type="project" value="TreeGrafter"/>
</dbReference>
<dbReference type="Proteomes" id="UP001210925">
    <property type="component" value="Unassembled WGS sequence"/>
</dbReference>
<comment type="caution">
    <text evidence="2">The sequence shown here is derived from an EMBL/GenBank/DDBJ whole genome shotgun (WGS) entry which is preliminary data.</text>
</comment>
<dbReference type="GO" id="GO:1904802">
    <property type="term" value="P:RITS complex assembly"/>
    <property type="evidence" value="ECO:0007669"/>
    <property type="project" value="TreeGrafter"/>
</dbReference>
<name>A0AAD5UKW4_9FUNG</name>
<proteinExistence type="predicted"/>
<dbReference type="AlphaFoldDB" id="A0AAD5UKW4"/>
<dbReference type="GO" id="GO:0006357">
    <property type="term" value="P:regulation of transcription by RNA polymerase II"/>
    <property type="evidence" value="ECO:0007669"/>
    <property type="project" value="TreeGrafter"/>
</dbReference>
<dbReference type="EMBL" id="JADGKB010000009">
    <property type="protein sequence ID" value="KAJ3260784.1"/>
    <property type="molecule type" value="Genomic_DNA"/>
</dbReference>
<reference evidence="2" key="1">
    <citation type="submission" date="2020-05" db="EMBL/GenBank/DDBJ databases">
        <title>Phylogenomic resolution of chytrid fungi.</title>
        <authorList>
            <person name="Stajich J.E."/>
            <person name="Amses K."/>
            <person name="Simmons R."/>
            <person name="Seto K."/>
            <person name="Myers J."/>
            <person name="Bonds A."/>
            <person name="Quandt C.A."/>
            <person name="Barry K."/>
            <person name="Liu P."/>
            <person name="Grigoriev I."/>
            <person name="Longcore J.E."/>
            <person name="James T.Y."/>
        </authorList>
    </citation>
    <scope>NUCLEOTIDE SEQUENCE</scope>
    <source>
        <strain evidence="2">PLAUS21</strain>
    </source>
</reference>
<evidence type="ECO:0000313" key="2">
    <source>
        <dbReference type="EMBL" id="KAJ3260784.1"/>
    </source>
</evidence>
<dbReference type="InterPro" id="IPR037804">
    <property type="entry name" value="SGF73"/>
</dbReference>
<protein>
    <recommendedName>
        <fullName evidence="1">SCA7 domain-containing protein</fullName>
    </recommendedName>
</protein>
<dbReference type="Pfam" id="PF08313">
    <property type="entry name" value="SCA7"/>
    <property type="match status" value="1"/>
</dbReference>
<organism evidence="2 3">
    <name type="scientific">Boothiomyces macroporosus</name>
    <dbReference type="NCBI Taxonomy" id="261099"/>
    <lineage>
        <taxon>Eukaryota</taxon>
        <taxon>Fungi</taxon>
        <taxon>Fungi incertae sedis</taxon>
        <taxon>Chytridiomycota</taxon>
        <taxon>Chytridiomycota incertae sedis</taxon>
        <taxon>Chytridiomycetes</taxon>
        <taxon>Rhizophydiales</taxon>
        <taxon>Terramycetaceae</taxon>
        <taxon>Boothiomyces</taxon>
    </lineage>
</organism>
<sequence length="195" mass="21423">MPIVSCNSCSKPLLPSALLKHLESCIGLAQEVSKKKIEIIVKKRKLPSDQAKVPKPDKEVVKKPKVAAAINLDIQCGALLENGTQCMRTISCKVHSVNVKRAVLGRSNTYDILYQEHGNKAAKKAAAVQAQAALSSSTSVPLISVNTYTPEEDVLKIMNIIQNNEPAPQATYQPFSMKLWLKEKNLASIMEVFQR</sequence>
<dbReference type="PANTHER" id="PTHR47805">
    <property type="entry name" value="SAGA-ASSOCIATED FACTOR 73"/>
    <property type="match status" value="1"/>
</dbReference>
<dbReference type="PROSITE" id="PS51505">
    <property type="entry name" value="SCA7"/>
    <property type="match status" value="1"/>
</dbReference>
<evidence type="ECO:0000259" key="1">
    <source>
        <dbReference type="PROSITE" id="PS51505"/>
    </source>
</evidence>
<dbReference type="PANTHER" id="PTHR47805:SF1">
    <property type="entry name" value="SAGA-ASSOCIATED FACTOR 73"/>
    <property type="match status" value="1"/>
</dbReference>
<evidence type="ECO:0000313" key="3">
    <source>
        <dbReference type="Proteomes" id="UP001210925"/>
    </source>
</evidence>
<gene>
    <name evidence="2" type="ORF">HK103_007347</name>
</gene>
<accession>A0AAD5UKW4</accession>
<dbReference type="InterPro" id="IPR013243">
    <property type="entry name" value="SCA7_dom"/>
</dbReference>
<keyword evidence="3" id="KW-1185">Reference proteome</keyword>
<feature type="domain" description="SCA7" evidence="1">
    <location>
        <begin position="63"/>
        <end position="129"/>
    </location>
</feature>